<evidence type="ECO:0000313" key="2">
    <source>
        <dbReference type="EMBL" id="TJZ92023.1"/>
    </source>
</evidence>
<dbReference type="OrthoDB" id="7772343at2"/>
<reference evidence="2 3" key="1">
    <citation type="submission" date="2019-04" db="EMBL/GenBank/DDBJ databases">
        <authorList>
            <person name="Li J."/>
        </authorList>
    </citation>
    <scope>NUCLEOTIDE SEQUENCE [LARGE SCALE GENOMIC DNA]</scope>
    <source>
        <strain evidence="2 3">KCTC 42687</strain>
    </source>
</reference>
<evidence type="ECO:0000313" key="3">
    <source>
        <dbReference type="Proteomes" id="UP000309747"/>
    </source>
</evidence>
<dbReference type="RefSeq" id="WP_136885855.1">
    <property type="nucleotide sequence ID" value="NZ_SUNI01000006.1"/>
</dbReference>
<feature type="compositionally biased region" description="Polar residues" evidence="1">
    <location>
        <begin position="9"/>
        <end position="25"/>
    </location>
</feature>
<proteinExistence type="predicted"/>
<feature type="compositionally biased region" description="Basic and acidic residues" evidence="1">
    <location>
        <begin position="34"/>
        <end position="50"/>
    </location>
</feature>
<organism evidence="2 3">
    <name type="scientific">Paracoccus gahaiensis</name>
    <dbReference type="NCBI Taxonomy" id="1706839"/>
    <lineage>
        <taxon>Bacteria</taxon>
        <taxon>Pseudomonadati</taxon>
        <taxon>Pseudomonadota</taxon>
        <taxon>Alphaproteobacteria</taxon>
        <taxon>Rhodobacterales</taxon>
        <taxon>Paracoccaceae</taxon>
        <taxon>Paracoccus</taxon>
    </lineage>
</organism>
<keyword evidence="3" id="KW-1185">Reference proteome</keyword>
<comment type="caution">
    <text evidence="2">The sequence shown here is derived from an EMBL/GenBank/DDBJ whole genome shotgun (WGS) entry which is preliminary data.</text>
</comment>
<dbReference type="Proteomes" id="UP000309747">
    <property type="component" value="Unassembled WGS sequence"/>
</dbReference>
<feature type="region of interest" description="Disordered" evidence="1">
    <location>
        <begin position="1"/>
        <end position="50"/>
    </location>
</feature>
<dbReference type="AlphaFoldDB" id="A0A4U0R9Z2"/>
<accession>A0A4U0R9Z2</accession>
<gene>
    <name evidence="2" type="ORF">FA743_09415</name>
</gene>
<name>A0A4U0R9Z2_9RHOB</name>
<feature type="region of interest" description="Disordered" evidence="1">
    <location>
        <begin position="133"/>
        <end position="202"/>
    </location>
</feature>
<evidence type="ECO:0008006" key="4">
    <source>
        <dbReference type="Google" id="ProtNLM"/>
    </source>
</evidence>
<feature type="compositionally biased region" description="Low complexity" evidence="1">
    <location>
        <begin position="163"/>
        <end position="181"/>
    </location>
</feature>
<dbReference type="EMBL" id="SUNI01000006">
    <property type="protein sequence ID" value="TJZ92023.1"/>
    <property type="molecule type" value="Genomic_DNA"/>
</dbReference>
<sequence length="202" mass="20184">MTTDDTHSRGTAASATDGLASQATDQAARLAGSVKDEVTRREQDLRSGLAERAESVAAGLRKAGSEIDPDSPIATMFDRAADSVSSAAGSLTSTDPAQMVEDVRGFARRQPGAFLGLSALAGFAAIRFLRAGATPSTPPANTSGFGTSEMIRRAPSGDSARVSPAGTASTSATPGTTPDAARPVPTGAASPTGLPGKGGTHD</sequence>
<evidence type="ECO:0000256" key="1">
    <source>
        <dbReference type="SAM" id="MobiDB-lite"/>
    </source>
</evidence>
<protein>
    <recommendedName>
        <fullName evidence="4">DUF3618 domain-containing protein</fullName>
    </recommendedName>
</protein>